<feature type="domain" description="Protein kinase" evidence="6">
    <location>
        <begin position="54"/>
        <end position="309"/>
    </location>
</feature>
<organism evidence="7 8">
    <name type="scientific">Rubus argutus</name>
    <name type="common">Southern blackberry</name>
    <dbReference type="NCBI Taxonomy" id="59490"/>
    <lineage>
        <taxon>Eukaryota</taxon>
        <taxon>Viridiplantae</taxon>
        <taxon>Streptophyta</taxon>
        <taxon>Embryophyta</taxon>
        <taxon>Tracheophyta</taxon>
        <taxon>Spermatophyta</taxon>
        <taxon>Magnoliopsida</taxon>
        <taxon>eudicotyledons</taxon>
        <taxon>Gunneridae</taxon>
        <taxon>Pentapetalae</taxon>
        <taxon>rosids</taxon>
        <taxon>fabids</taxon>
        <taxon>Rosales</taxon>
        <taxon>Rosaceae</taxon>
        <taxon>Rosoideae</taxon>
        <taxon>Rosoideae incertae sedis</taxon>
        <taxon>Rubus</taxon>
    </lineage>
</organism>
<evidence type="ECO:0000259" key="6">
    <source>
        <dbReference type="PROSITE" id="PS50011"/>
    </source>
</evidence>
<sequence length="458" mass="52449">MLINLLVIVNRPYSDKWILDDAKCLMLDCSIIPSLQANNQNCVDSVDTTIWRIYKILEELGDGTCGSVYKARDWRTNEIVAVKKMKRKFFFWEEYWRLREIKVLRKLNHPNIIKLKEVIRENNEVFLIFEYMNYNLYEIMKEQRRPFSEDEIRNFMSQLLHGLNHMHRRGYFHRDLKPENLLVTNDVLKVADFGLAREVSSMPPYTEYVSTRWYRAPEVLLQAKSYTPAIDMWAAGAILAELFTLSPIFPGESEIDQLFKICCVLGLACKPLRYHSNASPEAIDLIMQLCSWDPSKRPAADESLQHPFFHVWIPRSLRDPLDLKLSNIGAKPTLELKLSDFGAEPEDCFLGLTLGVKPSVPDLDVVQDVSQHIEDDALFCSGLEDHSRQSVFWSLMPPDRGGICAPVEPSFSLSFSSIQHPSVRVPQSAGFSMPSLQSNIVDGPLLAMSSPFPPSHCH</sequence>
<keyword evidence="1" id="KW-0723">Serine/threonine-protein kinase</keyword>
<evidence type="ECO:0000313" key="8">
    <source>
        <dbReference type="Proteomes" id="UP001457282"/>
    </source>
</evidence>
<evidence type="ECO:0000256" key="4">
    <source>
        <dbReference type="ARBA" id="ARBA00022777"/>
    </source>
</evidence>
<dbReference type="FunFam" id="1.10.510.10:FF:000624">
    <property type="entry name" value="Mitogen-activated protein kinase"/>
    <property type="match status" value="1"/>
</dbReference>
<dbReference type="CDD" id="cd07830">
    <property type="entry name" value="STKc_MAK_like"/>
    <property type="match status" value="1"/>
</dbReference>
<dbReference type="PROSITE" id="PS50011">
    <property type="entry name" value="PROTEIN_KINASE_DOM"/>
    <property type="match status" value="1"/>
</dbReference>
<comment type="caution">
    <text evidence="7">The sequence shown here is derived from an EMBL/GenBank/DDBJ whole genome shotgun (WGS) entry which is preliminary data.</text>
</comment>
<dbReference type="Gene3D" id="3.30.200.20">
    <property type="entry name" value="Phosphorylase Kinase, domain 1"/>
    <property type="match status" value="1"/>
</dbReference>
<protein>
    <recommendedName>
        <fullName evidence="6">Protein kinase domain-containing protein</fullName>
    </recommendedName>
</protein>
<dbReference type="InterPro" id="IPR008271">
    <property type="entry name" value="Ser/Thr_kinase_AS"/>
</dbReference>
<keyword evidence="8" id="KW-1185">Reference proteome</keyword>
<dbReference type="InterPro" id="IPR050117">
    <property type="entry name" value="MAPK"/>
</dbReference>
<dbReference type="InterPro" id="IPR011009">
    <property type="entry name" value="Kinase-like_dom_sf"/>
</dbReference>
<dbReference type="EMBL" id="JBEDUW010000002">
    <property type="protein sequence ID" value="KAK9944728.1"/>
    <property type="molecule type" value="Genomic_DNA"/>
</dbReference>
<evidence type="ECO:0000256" key="2">
    <source>
        <dbReference type="ARBA" id="ARBA00022679"/>
    </source>
</evidence>
<proteinExistence type="predicted"/>
<keyword evidence="3" id="KW-0547">Nucleotide-binding</keyword>
<dbReference type="SMART" id="SM00220">
    <property type="entry name" value="S_TKc"/>
    <property type="match status" value="1"/>
</dbReference>
<dbReference type="FunFam" id="3.30.200.20:FF:000335">
    <property type="entry name" value="Serine/threonine-protein kinase MHK"/>
    <property type="match status" value="1"/>
</dbReference>
<keyword evidence="2" id="KW-0808">Transferase</keyword>
<evidence type="ECO:0000313" key="7">
    <source>
        <dbReference type="EMBL" id="KAK9944728.1"/>
    </source>
</evidence>
<evidence type="ECO:0000256" key="3">
    <source>
        <dbReference type="ARBA" id="ARBA00022741"/>
    </source>
</evidence>
<accession>A0AAW1Y9X6</accession>
<name>A0AAW1Y9X6_RUBAR</name>
<evidence type="ECO:0000256" key="1">
    <source>
        <dbReference type="ARBA" id="ARBA00022527"/>
    </source>
</evidence>
<dbReference type="Proteomes" id="UP001457282">
    <property type="component" value="Unassembled WGS sequence"/>
</dbReference>
<dbReference type="InterPro" id="IPR000719">
    <property type="entry name" value="Prot_kinase_dom"/>
</dbReference>
<reference evidence="7 8" key="1">
    <citation type="journal article" date="2023" name="G3 (Bethesda)">
        <title>A chromosome-length genome assembly and annotation of blackberry (Rubus argutus, cv. 'Hillquist').</title>
        <authorList>
            <person name="Bruna T."/>
            <person name="Aryal R."/>
            <person name="Dudchenko O."/>
            <person name="Sargent D.J."/>
            <person name="Mead D."/>
            <person name="Buti M."/>
            <person name="Cavallini A."/>
            <person name="Hytonen T."/>
            <person name="Andres J."/>
            <person name="Pham M."/>
            <person name="Weisz D."/>
            <person name="Mascagni F."/>
            <person name="Usai G."/>
            <person name="Natali L."/>
            <person name="Bassil N."/>
            <person name="Fernandez G.E."/>
            <person name="Lomsadze A."/>
            <person name="Armour M."/>
            <person name="Olukolu B."/>
            <person name="Poorten T."/>
            <person name="Britton C."/>
            <person name="Davik J."/>
            <person name="Ashrafi H."/>
            <person name="Aiden E.L."/>
            <person name="Borodovsky M."/>
            <person name="Worthington M."/>
        </authorList>
    </citation>
    <scope>NUCLEOTIDE SEQUENCE [LARGE SCALE GENOMIC DNA]</scope>
    <source>
        <tissue evidence="7">Leaf</tissue>
    </source>
</reference>
<keyword evidence="4" id="KW-0418">Kinase</keyword>
<dbReference type="GO" id="GO:0005524">
    <property type="term" value="F:ATP binding"/>
    <property type="evidence" value="ECO:0007669"/>
    <property type="project" value="UniProtKB-KW"/>
</dbReference>
<dbReference type="Pfam" id="PF00069">
    <property type="entry name" value="Pkinase"/>
    <property type="match status" value="1"/>
</dbReference>
<keyword evidence="5" id="KW-0067">ATP-binding</keyword>
<dbReference type="Gene3D" id="1.10.510.10">
    <property type="entry name" value="Transferase(Phosphotransferase) domain 1"/>
    <property type="match status" value="1"/>
</dbReference>
<evidence type="ECO:0000256" key="5">
    <source>
        <dbReference type="ARBA" id="ARBA00022840"/>
    </source>
</evidence>
<dbReference type="SUPFAM" id="SSF56112">
    <property type="entry name" value="Protein kinase-like (PK-like)"/>
    <property type="match status" value="1"/>
</dbReference>
<dbReference type="PANTHER" id="PTHR24055">
    <property type="entry name" value="MITOGEN-ACTIVATED PROTEIN KINASE"/>
    <property type="match status" value="1"/>
</dbReference>
<dbReference type="PROSITE" id="PS00108">
    <property type="entry name" value="PROTEIN_KINASE_ST"/>
    <property type="match status" value="1"/>
</dbReference>
<dbReference type="AlphaFoldDB" id="A0AAW1Y9X6"/>
<dbReference type="GO" id="GO:0004674">
    <property type="term" value="F:protein serine/threonine kinase activity"/>
    <property type="evidence" value="ECO:0007669"/>
    <property type="project" value="UniProtKB-KW"/>
</dbReference>
<gene>
    <name evidence="7" type="ORF">M0R45_010282</name>
</gene>